<reference evidence="1 2" key="1">
    <citation type="submission" date="2019-02" db="EMBL/GenBank/DDBJ databases">
        <title>Deep-cultivation of Planctomycetes and their phenomic and genomic characterization uncovers novel biology.</title>
        <authorList>
            <person name="Wiegand S."/>
            <person name="Jogler M."/>
            <person name="Boedeker C."/>
            <person name="Pinto D."/>
            <person name="Vollmers J."/>
            <person name="Rivas-Marin E."/>
            <person name="Kohn T."/>
            <person name="Peeters S.H."/>
            <person name="Heuer A."/>
            <person name="Rast P."/>
            <person name="Oberbeckmann S."/>
            <person name="Bunk B."/>
            <person name="Jeske O."/>
            <person name="Meyerdierks A."/>
            <person name="Storesund J.E."/>
            <person name="Kallscheuer N."/>
            <person name="Luecker S."/>
            <person name="Lage O.M."/>
            <person name="Pohl T."/>
            <person name="Merkel B.J."/>
            <person name="Hornburger P."/>
            <person name="Mueller R.-W."/>
            <person name="Bruemmer F."/>
            <person name="Labrenz M."/>
            <person name="Spormann A.M."/>
            <person name="Op den Camp H."/>
            <person name="Overmann J."/>
            <person name="Amann R."/>
            <person name="Jetten M.S.M."/>
            <person name="Mascher T."/>
            <person name="Medema M.H."/>
            <person name="Devos D.P."/>
            <person name="Kaster A.-K."/>
            <person name="Ovreas L."/>
            <person name="Rohde M."/>
            <person name="Galperin M.Y."/>
            <person name="Jogler C."/>
        </authorList>
    </citation>
    <scope>NUCLEOTIDE SEQUENCE [LARGE SCALE GENOMIC DNA]</scope>
    <source>
        <strain evidence="1 2">HG15A2</strain>
    </source>
</reference>
<dbReference type="EMBL" id="CP036263">
    <property type="protein sequence ID" value="QDS99332.1"/>
    <property type="molecule type" value="Genomic_DNA"/>
</dbReference>
<keyword evidence="2" id="KW-1185">Reference proteome</keyword>
<accession>A0A517MWS6</accession>
<protein>
    <submittedName>
        <fullName evidence="1">Uncharacterized protein</fullName>
    </submittedName>
</protein>
<proteinExistence type="predicted"/>
<sequence>MTNQTTNSNEPVARIKDGLLQIAIWKNETEKGRPFYSTSAVERSYKDDQEKYHVTNSLSGTQLLQAGRLYALAYDRIREMEEADYQASKA</sequence>
<evidence type="ECO:0000313" key="1">
    <source>
        <dbReference type="EMBL" id="QDS99332.1"/>
    </source>
</evidence>
<dbReference type="KEGG" id="amob:HG15A2_26540"/>
<dbReference type="AlphaFoldDB" id="A0A517MWS6"/>
<name>A0A517MWS6_9BACT</name>
<dbReference type="OrthoDB" id="9797435at2"/>
<gene>
    <name evidence="1" type="ORF">HG15A2_26540</name>
</gene>
<organism evidence="1 2">
    <name type="scientific">Adhaeretor mobilis</name>
    <dbReference type="NCBI Taxonomy" id="1930276"/>
    <lineage>
        <taxon>Bacteria</taxon>
        <taxon>Pseudomonadati</taxon>
        <taxon>Planctomycetota</taxon>
        <taxon>Planctomycetia</taxon>
        <taxon>Pirellulales</taxon>
        <taxon>Lacipirellulaceae</taxon>
        <taxon>Adhaeretor</taxon>
    </lineage>
</organism>
<dbReference type="RefSeq" id="WP_145060567.1">
    <property type="nucleotide sequence ID" value="NZ_CP036263.1"/>
</dbReference>
<dbReference type="Proteomes" id="UP000319852">
    <property type="component" value="Chromosome"/>
</dbReference>
<evidence type="ECO:0000313" key="2">
    <source>
        <dbReference type="Proteomes" id="UP000319852"/>
    </source>
</evidence>